<feature type="domain" description="DUF305" evidence="2">
    <location>
        <begin position="42"/>
        <end position="184"/>
    </location>
</feature>
<dbReference type="Pfam" id="PF03713">
    <property type="entry name" value="DUF305"/>
    <property type="match status" value="1"/>
</dbReference>
<evidence type="ECO:0000259" key="2">
    <source>
        <dbReference type="Pfam" id="PF03713"/>
    </source>
</evidence>
<dbReference type="Proteomes" id="UP000192674">
    <property type="component" value="Unassembled WGS sequence"/>
</dbReference>
<evidence type="ECO:0000313" key="4">
    <source>
        <dbReference type="Proteomes" id="UP000192674"/>
    </source>
</evidence>
<gene>
    <name evidence="3" type="ORF">SAMN05661093_01081</name>
</gene>
<feature type="signal peptide" evidence="1">
    <location>
        <begin position="1"/>
        <end position="22"/>
    </location>
</feature>
<keyword evidence="4" id="KW-1185">Reference proteome</keyword>
<reference evidence="3 4" key="1">
    <citation type="submission" date="2017-04" db="EMBL/GenBank/DDBJ databases">
        <authorList>
            <person name="Afonso C.L."/>
            <person name="Miller P.J."/>
            <person name="Scott M.A."/>
            <person name="Spackman E."/>
            <person name="Goraichik I."/>
            <person name="Dimitrov K.M."/>
            <person name="Suarez D.L."/>
            <person name="Swayne D.E."/>
        </authorList>
    </citation>
    <scope>NUCLEOTIDE SEQUENCE [LARGE SCALE GENOMIC DNA]</scope>
    <source>
        <strain evidence="3 4">DSM 43828</strain>
    </source>
</reference>
<evidence type="ECO:0000256" key="1">
    <source>
        <dbReference type="SAM" id="SignalP"/>
    </source>
</evidence>
<protein>
    <submittedName>
        <fullName evidence="3">Uncharacterized conserved protein, DUF305 family</fullName>
    </submittedName>
</protein>
<accession>A0A1W2ATD8</accession>
<proteinExistence type="predicted"/>
<organism evidence="3 4">
    <name type="scientific">Kibdelosporangium aridum</name>
    <dbReference type="NCBI Taxonomy" id="2030"/>
    <lineage>
        <taxon>Bacteria</taxon>
        <taxon>Bacillati</taxon>
        <taxon>Actinomycetota</taxon>
        <taxon>Actinomycetes</taxon>
        <taxon>Pseudonocardiales</taxon>
        <taxon>Pseudonocardiaceae</taxon>
        <taxon>Kibdelosporangium</taxon>
    </lineage>
</organism>
<feature type="chain" id="PRO_5038895492" evidence="1">
    <location>
        <begin position="23"/>
        <end position="185"/>
    </location>
</feature>
<evidence type="ECO:0000313" key="3">
    <source>
        <dbReference type="EMBL" id="SMC63721.1"/>
    </source>
</evidence>
<dbReference type="RefSeq" id="WP_084424892.1">
    <property type="nucleotide sequence ID" value="NZ_FWXV01000001.1"/>
</dbReference>
<keyword evidence="1" id="KW-0732">Signal</keyword>
<dbReference type="PROSITE" id="PS51257">
    <property type="entry name" value="PROKAR_LIPOPROTEIN"/>
    <property type="match status" value="1"/>
</dbReference>
<name>A0A1W2ATD8_KIBAR</name>
<dbReference type="InterPro" id="IPR012347">
    <property type="entry name" value="Ferritin-like"/>
</dbReference>
<dbReference type="PANTHER" id="PTHR36933:SF1">
    <property type="entry name" value="SLL0788 PROTEIN"/>
    <property type="match status" value="1"/>
</dbReference>
<dbReference type="Gene3D" id="1.20.1260.10">
    <property type="match status" value="1"/>
</dbReference>
<dbReference type="AlphaFoldDB" id="A0A1W2ATD8"/>
<dbReference type="PANTHER" id="PTHR36933">
    <property type="entry name" value="SLL0788 PROTEIN"/>
    <property type="match status" value="1"/>
</dbReference>
<dbReference type="EMBL" id="FWXV01000001">
    <property type="protein sequence ID" value="SMC63721.1"/>
    <property type="molecule type" value="Genomic_DNA"/>
</dbReference>
<dbReference type="OrthoDB" id="26872at2"/>
<dbReference type="InterPro" id="IPR005183">
    <property type="entry name" value="DUF305_CopM-like"/>
</dbReference>
<sequence>MRTGLMAIVAAIAMAVTGCSSTGGSSTATAPPAGASTHNQADVKFAQDMIPHHQQTIQMADLATQQATGQEVKIVAASVLSAEEKEIQTMKGWLSQWGASQPDAAAHGGHDMPGMISTTDMKALQGLSGEAFDKKWLELIEKHLESGVTMAKTLVSEGQNPNAKAMANEIIENQEAKIKEVKALS</sequence>